<reference evidence="4 5" key="1">
    <citation type="journal article" date="2009" name="Science">
        <title>Green evolution and dynamic adaptations revealed by genomes of the marine picoeukaryotes Micromonas.</title>
        <authorList>
            <person name="Worden A.Z."/>
            <person name="Lee J.H."/>
            <person name="Mock T."/>
            <person name="Rouze P."/>
            <person name="Simmons M.P."/>
            <person name="Aerts A.L."/>
            <person name="Allen A.E."/>
            <person name="Cuvelier M.L."/>
            <person name="Derelle E."/>
            <person name="Everett M.V."/>
            <person name="Foulon E."/>
            <person name="Grimwood J."/>
            <person name="Gundlach H."/>
            <person name="Henrissat B."/>
            <person name="Napoli C."/>
            <person name="McDonald S.M."/>
            <person name="Parker M.S."/>
            <person name="Rombauts S."/>
            <person name="Salamov A."/>
            <person name="Von Dassow P."/>
            <person name="Badger J.H."/>
            <person name="Coutinho P.M."/>
            <person name="Demir E."/>
            <person name="Dubchak I."/>
            <person name="Gentemann C."/>
            <person name="Eikrem W."/>
            <person name="Gready J.E."/>
            <person name="John U."/>
            <person name="Lanier W."/>
            <person name="Lindquist E.A."/>
            <person name="Lucas S."/>
            <person name="Mayer K.F."/>
            <person name="Moreau H."/>
            <person name="Not F."/>
            <person name="Otillar R."/>
            <person name="Panaud O."/>
            <person name="Pangilinan J."/>
            <person name="Paulsen I."/>
            <person name="Piegu B."/>
            <person name="Poliakov A."/>
            <person name="Robbens S."/>
            <person name="Schmutz J."/>
            <person name="Toulza E."/>
            <person name="Wyss T."/>
            <person name="Zelensky A."/>
            <person name="Zhou K."/>
            <person name="Armbrust E.V."/>
            <person name="Bhattacharya D."/>
            <person name="Goodenough U.W."/>
            <person name="Van de Peer Y."/>
            <person name="Grigoriev I.V."/>
        </authorList>
    </citation>
    <scope>NUCLEOTIDE SEQUENCE [LARGE SCALE GENOMIC DNA]</scope>
    <source>
        <strain evidence="5">RCC299 / NOUM17</strain>
    </source>
</reference>
<dbReference type="Gene3D" id="3.10.580.10">
    <property type="entry name" value="CBS-domain"/>
    <property type="match status" value="1"/>
</dbReference>
<dbReference type="RefSeq" id="XP_002509118.1">
    <property type="nucleotide sequence ID" value="XM_002509072.1"/>
</dbReference>
<feature type="non-terminal residue" evidence="4">
    <location>
        <position position="1"/>
    </location>
</feature>
<keyword evidence="1 2" id="KW-0129">CBS domain</keyword>
<dbReference type="SMART" id="SM00116">
    <property type="entry name" value="CBS"/>
    <property type="match status" value="2"/>
</dbReference>
<sequence>FNRTTLADILAAKHRTHTYWGSNHWCDASEPVAVAVRRMNSQDVGALLVMDRSASPQTGAMRGIVTERDYLRAVARGAVSPGTAVGDIMTDFATDNGAGLISASPDTSVLAAMEIMTEARIRHIPCIAPPSRDGATGAVMEGMVCIGDVVKALLAEEREEVQICRDFINGVYD</sequence>
<proteinExistence type="predicted"/>
<dbReference type="InterPro" id="IPR046342">
    <property type="entry name" value="CBS_dom_sf"/>
</dbReference>
<accession>C1FJN4</accession>
<dbReference type="Proteomes" id="UP000002009">
    <property type="component" value="Chromosome 12"/>
</dbReference>
<gene>
    <name evidence="4" type="ORF">MICPUN_86842</name>
</gene>
<dbReference type="PANTHER" id="PTHR43080">
    <property type="entry name" value="CBS DOMAIN-CONTAINING PROTEIN CBSX3, MITOCHONDRIAL"/>
    <property type="match status" value="1"/>
</dbReference>
<dbReference type="OrthoDB" id="418595at2759"/>
<dbReference type="InParanoid" id="C1FJN4"/>
<organism evidence="4 5">
    <name type="scientific">Micromonas commoda (strain RCC299 / NOUM17 / CCMP2709)</name>
    <name type="common">Picoplanktonic green alga</name>
    <dbReference type="NCBI Taxonomy" id="296587"/>
    <lineage>
        <taxon>Eukaryota</taxon>
        <taxon>Viridiplantae</taxon>
        <taxon>Chlorophyta</taxon>
        <taxon>Mamiellophyceae</taxon>
        <taxon>Mamiellales</taxon>
        <taxon>Mamiellaceae</taxon>
        <taxon>Micromonas</taxon>
    </lineage>
</organism>
<dbReference type="AlphaFoldDB" id="C1FJN4"/>
<dbReference type="eggNOG" id="ENOG502QQ7J">
    <property type="taxonomic scope" value="Eukaryota"/>
</dbReference>
<evidence type="ECO:0000259" key="3">
    <source>
        <dbReference type="PROSITE" id="PS51371"/>
    </source>
</evidence>
<name>C1FJN4_MICCC</name>
<dbReference type="PANTHER" id="PTHR43080:SF2">
    <property type="entry name" value="CBS DOMAIN-CONTAINING PROTEIN"/>
    <property type="match status" value="1"/>
</dbReference>
<evidence type="ECO:0000256" key="1">
    <source>
        <dbReference type="ARBA" id="ARBA00023122"/>
    </source>
</evidence>
<dbReference type="GeneID" id="8248258"/>
<evidence type="ECO:0000256" key="2">
    <source>
        <dbReference type="PROSITE-ProRule" id="PRU00703"/>
    </source>
</evidence>
<protein>
    <recommendedName>
        <fullName evidence="3">CBS domain-containing protein</fullName>
    </recommendedName>
</protein>
<dbReference type="Pfam" id="PF00571">
    <property type="entry name" value="CBS"/>
    <property type="match status" value="2"/>
</dbReference>
<dbReference type="InterPro" id="IPR000644">
    <property type="entry name" value="CBS_dom"/>
</dbReference>
<dbReference type="STRING" id="296587.C1FJN4"/>
<feature type="domain" description="CBS" evidence="3">
    <location>
        <begin position="17"/>
        <end position="80"/>
    </location>
</feature>
<dbReference type="InterPro" id="IPR051257">
    <property type="entry name" value="Diverse_CBS-Domain"/>
</dbReference>
<dbReference type="EMBL" id="CP001577">
    <property type="protein sequence ID" value="ACO70376.1"/>
    <property type="molecule type" value="Genomic_DNA"/>
</dbReference>
<dbReference type="KEGG" id="mis:MICPUN_86842"/>
<feature type="domain" description="CBS" evidence="3">
    <location>
        <begin position="89"/>
        <end position="160"/>
    </location>
</feature>
<evidence type="ECO:0000313" key="4">
    <source>
        <dbReference type="EMBL" id="ACO70376.1"/>
    </source>
</evidence>
<dbReference type="OMA" id="FTERDHM"/>
<dbReference type="SUPFAM" id="SSF54631">
    <property type="entry name" value="CBS-domain pair"/>
    <property type="match status" value="1"/>
</dbReference>
<keyword evidence="5" id="KW-1185">Reference proteome</keyword>
<dbReference type="PROSITE" id="PS51371">
    <property type="entry name" value="CBS"/>
    <property type="match status" value="2"/>
</dbReference>
<evidence type="ECO:0000313" key="5">
    <source>
        <dbReference type="Proteomes" id="UP000002009"/>
    </source>
</evidence>